<protein>
    <submittedName>
        <fullName evidence="1">Uncharacterized protein</fullName>
    </submittedName>
</protein>
<keyword evidence="2" id="KW-1185">Reference proteome</keyword>
<accession>A0ABR2EU50</accession>
<evidence type="ECO:0000313" key="1">
    <source>
        <dbReference type="EMBL" id="KAK8565543.1"/>
    </source>
</evidence>
<evidence type="ECO:0000313" key="2">
    <source>
        <dbReference type="Proteomes" id="UP001472677"/>
    </source>
</evidence>
<organism evidence="1 2">
    <name type="scientific">Hibiscus sabdariffa</name>
    <name type="common">roselle</name>
    <dbReference type="NCBI Taxonomy" id="183260"/>
    <lineage>
        <taxon>Eukaryota</taxon>
        <taxon>Viridiplantae</taxon>
        <taxon>Streptophyta</taxon>
        <taxon>Embryophyta</taxon>
        <taxon>Tracheophyta</taxon>
        <taxon>Spermatophyta</taxon>
        <taxon>Magnoliopsida</taxon>
        <taxon>eudicotyledons</taxon>
        <taxon>Gunneridae</taxon>
        <taxon>Pentapetalae</taxon>
        <taxon>rosids</taxon>
        <taxon>malvids</taxon>
        <taxon>Malvales</taxon>
        <taxon>Malvaceae</taxon>
        <taxon>Malvoideae</taxon>
        <taxon>Hibiscus</taxon>
    </lineage>
</organism>
<dbReference type="Proteomes" id="UP001472677">
    <property type="component" value="Unassembled WGS sequence"/>
</dbReference>
<name>A0ABR2EU50_9ROSI</name>
<sequence length="196" mass="21572">MENPKVPDNPNMEAFGRNSGRPLDVVEHVGDLQMLKRSESPVLLVNLCVAKKPRSEVSFIPEPNKTIPMQRSEHDQEPGDLYGPWMMVTNSRRRLIHSRQGAMKPVGAVADHSGSWYEVLQDCGIESGNVGEQDREKCVISNGNKGVDLSEECLAFVGNVTKPADKQSIRGKDRSMGSMAVEVIALDSEDRQASKA</sequence>
<proteinExistence type="predicted"/>
<dbReference type="EMBL" id="JBBPBM010000010">
    <property type="protein sequence ID" value="KAK8565543.1"/>
    <property type="molecule type" value="Genomic_DNA"/>
</dbReference>
<comment type="caution">
    <text evidence="1">The sequence shown here is derived from an EMBL/GenBank/DDBJ whole genome shotgun (WGS) entry which is preliminary data.</text>
</comment>
<reference evidence="1 2" key="1">
    <citation type="journal article" date="2024" name="G3 (Bethesda)">
        <title>Genome assembly of Hibiscus sabdariffa L. provides insights into metabolisms of medicinal natural products.</title>
        <authorList>
            <person name="Kim T."/>
        </authorList>
    </citation>
    <scope>NUCLEOTIDE SEQUENCE [LARGE SCALE GENOMIC DNA]</scope>
    <source>
        <strain evidence="1">TK-2024</strain>
        <tissue evidence="1">Old leaves</tissue>
    </source>
</reference>
<gene>
    <name evidence="1" type="ORF">V6N12_059101</name>
</gene>